<sequence length="263" mass="29569">MERKEYHCKKCRVHGVKVPQEKCPWEKCGCQHVHDGRAMTAAEVIGIANLTRKGRPVTDSATAKTSRRQEARGVRNTEMYRVAEAPNTNADGGQDLPFPGGFMETDHVFDILILSDRHELRMAEKLSPQGDADFGVLFDADTINSPDASDSMGIDQSADVNDTVVEYGFENNYRLLRFQTQVTGAISHGERKAFARLDHMEYPHDTNLTLNFVTEDVHQLEEKFTSAIRGFLVENFQAFSGVKHTAPAQRWINIFIQAVRVAD</sequence>
<dbReference type="AlphaFoldDB" id="C3Y8M6"/>
<evidence type="ECO:0000313" key="2">
    <source>
        <dbReference type="EMBL" id="EEN63463.1"/>
    </source>
</evidence>
<protein>
    <recommendedName>
        <fullName evidence="1">DUF7869 domain-containing protein</fullName>
    </recommendedName>
</protein>
<organism>
    <name type="scientific">Branchiostoma floridae</name>
    <name type="common">Florida lancelet</name>
    <name type="synonym">Amphioxus</name>
    <dbReference type="NCBI Taxonomy" id="7739"/>
    <lineage>
        <taxon>Eukaryota</taxon>
        <taxon>Metazoa</taxon>
        <taxon>Chordata</taxon>
        <taxon>Cephalochordata</taxon>
        <taxon>Leptocardii</taxon>
        <taxon>Amphioxiformes</taxon>
        <taxon>Branchiostomatidae</taxon>
        <taxon>Branchiostoma</taxon>
    </lineage>
</organism>
<reference evidence="2" key="1">
    <citation type="journal article" date="2008" name="Nature">
        <title>The amphioxus genome and the evolution of the chordate karyotype.</title>
        <authorList>
            <consortium name="US DOE Joint Genome Institute (JGI-PGF)"/>
            <person name="Putnam N.H."/>
            <person name="Butts T."/>
            <person name="Ferrier D.E.K."/>
            <person name="Furlong R.F."/>
            <person name="Hellsten U."/>
            <person name="Kawashima T."/>
            <person name="Robinson-Rechavi M."/>
            <person name="Shoguchi E."/>
            <person name="Terry A."/>
            <person name="Yu J.-K."/>
            <person name="Benito-Gutierrez E.L."/>
            <person name="Dubchak I."/>
            <person name="Garcia-Fernandez J."/>
            <person name="Gibson-Brown J.J."/>
            <person name="Grigoriev I.V."/>
            <person name="Horton A.C."/>
            <person name="de Jong P.J."/>
            <person name="Jurka J."/>
            <person name="Kapitonov V.V."/>
            <person name="Kohara Y."/>
            <person name="Kuroki Y."/>
            <person name="Lindquist E."/>
            <person name="Lucas S."/>
            <person name="Osoegawa K."/>
            <person name="Pennacchio L.A."/>
            <person name="Salamov A.A."/>
            <person name="Satou Y."/>
            <person name="Sauka-Spengler T."/>
            <person name="Schmutz J."/>
            <person name="Shin-I T."/>
            <person name="Toyoda A."/>
            <person name="Bronner-Fraser M."/>
            <person name="Fujiyama A."/>
            <person name="Holland L.Z."/>
            <person name="Holland P.W.H."/>
            <person name="Satoh N."/>
            <person name="Rokhsar D.S."/>
        </authorList>
    </citation>
    <scope>NUCLEOTIDE SEQUENCE [LARGE SCALE GENOMIC DNA]</scope>
    <source>
        <strain evidence="2">S238N-H82</strain>
        <tissue evidence="2">Testes</tissue>
    </source>
</reference>
<evidence type="ECO:0000259" key="1">
    <source>
        <dbReference type="Pfam" id="PF25273"/>
    </source>
</evidence>
<feature type="domain" description="DUF7869" evidence="1">
    <location>
        <begin position="177"/>
        <end position="221"/>
    </location>
</feature>
<proteinExistence type="predicted"/>
<accession>C3Y8M6</accession>
<dbReference type="InParanoid" id="C3Y8M6"/>
<gene>
    <name evidence="2" type="ORF">BRAFLDRAFT_69878</name>
</gene>
<dbReference type="InterPro" id="IPR057191">
    <property type="entry name" value="DUF7869"/>
</dbReference>
<dbReference type="Pfam" id="PF25273">
    <property type="entry name" value="DUF7869"/>
    <property type="match status" value="1"/>
</dbReference>
<dbReference type="EMBL" id="GG666491">
    <property type="protein sequence ID" value="EEN63463.1"/>
    <property type="molecule type" value="Genomic_DNA"/>
</dbReference>
<name>C3Y8M6_BRAFL</name>